<protein>
    <submittedName>
        <fullName evidence="4">Uncharacterized protein</fullName>
    </submittedName>
</protein>
<dbReference type="EMBL" id="JAFHKP010000013">
    <property type="protein sequence ID" value="KAG5483519.1"/>
    <property type="molecule type" value="Genomic_DNA"/>
</dbReference>
<evidence type="ECO:0000313" key="4">
    <source>
        <dbReference type="EMBL" id="KAG5483519.1"/>
    </source>
</evidence>
<dbReference type="InterPro" id="IPR031797">
    <property type="entry name" value="DUF5075"/>
</dbReference>
<feature type="compositionally biased region" description="Basic residues" evidence="1">
    <location>
        <begin position="431"/>
        <end position="443"/>
    </location>
</feature>
<name>A0A836H2C6_LEIEN</name>
<accession>A0A836H2C6</accession>
<gene>
    <name evidence="4" type="ORF">CUR178_07840</name>
</gene>
<dbReference type="Proteomes" id="UP000674179">
    <property type="component" value="Chromosome 13"/>
</dbReference>
<reference evidence="4 5" key="1">
    <citation type="submission" date="2021-02" db="EMBL/GenBank/DDBJ databases">
        <title>Leishmania (Mundinia) enrietti genome sequencing and assembly.</title>
        <authorList>
            <person name="Almutairi H."/>
            <person name="Gatherer D."/>
        </authorList>
    </citation>
    <scope>NUCLEOTIDE SEQUENCE [LARGE SCALE GENOMIC DNA]</scope>
    <source>
        <strain evidence="4">CUR178</strain>
    </source>
</reference>
<evidence type="ECO:0000256" key="1">
    <source>
        <dbReference type="SAM" id="MobiDB-lite"/>
    </source>
</evidence>
<dbReference type="KEGG" id="lenr:94174987"/>
<dbReference type="PANTHER" id="PTHR35613:SF2">
    <property type="entry name" value="C-TYPE LECTIN DOMAIN-CONTAINING PROTEIN"/>
    <property type="match status" value="1"/>
</dbReference>
<feature type="transmembrane region" description="Helical" evidence="2">
    <location>
        <begin position="261"/>
        <end position="284"/>
    </location>
</feature>
<proteinExistence type="predicted"/>
<feature type="compositionally biased region" description="Polar residues" evidence="1">
    <location>
        <begin position="408"/>
        <end position="428"/>
    </location>
</feature>
<dbReference type="GeneID" id="94174987"/>
<dbReference type="OrthoDB" id="273527at2759"/>
<keyword evidence="2" id="KW-0812">Transmembrane</keyword>
<organism evidence="4 5">
    <name type="scientific">Leishmania enriettii</name>
    <dbReference type="NCBI Taxonomy" id="5663"/>
    <lineage>
        <taxon>Eukaryota</taxon>
        <taxon>Discoba</taxon>
        <taxon>Euglenozoa</taxon>
        <taxon>Kinetoplastea</taxon>
        <taxon>Metakinetoplastina</taxon>
        <taxon>Trypanosomatida</taxon>
        <taxon>Trypanosomatidae</taxon>
        <taxon>Leishmaniinae</taxon>
        <taxon>Leishmania</taxon>
    </lineage>
</organism>
<feature type="chain" id="PRO_5032696704" evidence="3">
    <location>
        <begin position="28"/>
        <end position="466"/>
    </location>
</feature>
<evidence type="ECO:0000256" key="2">
    <source>
        <dbReference type="SAM" id="Phobius"/>
    </source>
</evidence>
<feature type="region of interest" description="Disordered" evidence="1">
    <location>
        <begin position="388"/>
        <end position="466"/>
    </location>
</feature>
<dbReference type="AlphaFoldDB" id="A0A836H2C6"/>
<comment type="caution">
    <text evidence="4">The sequence shown here is derived from an EMBL/GenBank/DDBJ whole genome shotgun (WGS) entry which is preliminary data.</text>
</comment>
<dbReference type="RefSeq" id="XP_067694736.1">
    <property type="nucleotide sequence ID" value="XM_067839477.1"/>
</dbReference>
<keyword evidence="3" id="KW-0732">Signal</keyword>
<sequence length="466" mass="51011">MKSLASLPLAALLYLLTLSGAVEVAQAQGLPGLLALQIKGYVSYSSMYLTTSGIVVTYSSTEKMCFDAGGVPASDTNAGLSVAVAQAMTVDGGTIASTIYTGASAEPSLPDTECQERTTGTETPNSANCYYRWRYGFYDMYSYNGEPGTAYWANLYMTNSAASQVLNQFEQFIWNPAPSSAGEKYPRGYYGAIASLDAAGTGLYRMDAPLVPNENDPNPKSEFMIVCEYQLYPERPPFTTRLPQPQFVNGFKSLTWSQSKWWVIFMIFAIIILAVLAAIVLYCYCTSARPKEEPPLFQMVIRERFGKAYIISDGPPMAAKQPSAAPGSMPPPTLRSEKEEHRRQLRCGRSFNPQQQTDEEGMSVGMAGIFDNGERRIYAAGSVLENAEEKPVDSNFEDIGEDAFPYSRQPSGSQGADGSGSTCQEPSLVTSRRRSVRRSRNRTTSRAFSDIDIPQAGEIDETNVDL</sequence>
<keyword evidence="2" id="KW-1133">Transmembrane helix</keyword>
<feature type="signal peptide" evidence="3">
    <location>
        <begin position="1"/>
        <end position="27"/>
    </location>
</feature>
<dbReference type="PANTHER" id="PTHR35613">
    <property type="entry name" value="C-TYPE LECTIN DOMAIN-CONTAINING PROTEIN"/>
    <property type="match status" value="1"/>
</dbReference>
<evidence type="ECO:0000256" key="3">
    <source>
        <dbReference type="SAM" id="SignalP"/>
    </source>
</evidence>
<dbReference type="Pfam" id="PF16825">
    <property type="entry name" value="DUF5075"/>
    <property type="match status" value="1"/>
</dbReference>
<feature type="region of interest" description="Disordered" evidence="1">
    <location>
        <begin position="315"/>
        <end position="361"/>
    </location>
</feature>
<evidence type="ECO:0000313" key="5">
    <source>
        <dbReference type="Proteomes" id="UP000674179"/>
    </source>
</evidence>
<keyword evidence="2" id="KW-0472">Membrane</keyword>
<keyword evidence="5" id="KW-1185">Reference proteome</keyword>